<dbReference type="PANTHER" id="PTHR37550:SF3">
    <property type="entry name" value="ANTITOXIN VAPB1"/>
    <property type="match status" value="1"/>
</dbReference>
<dbReference type="Gene3D" id="2.10.260.10">
    <property type="match status" value="1"/>
</dbReference>
<dbReference type="RefSeq" id="WP_034835953.1">
    <property type="nucleotide sequence ID" value="NZ_JOKH01000002.1"/>
</dbReference>
<dbReference type="eggNOG" id="COG4456">
    <property type="taxonomic scope" value="Bacteria"/>
</dbReference>
<reference evidence="1 2" key="1">
    <citation type="submission" date="2014-06" db="EMBL/GenBank/DDBJ databases">
        <title>Whole Genome Sequences of Three Symbiotic Endozoicomonas Bacteria.</title>
        <authorList>
            <person name="Neave M.J."/>
            <person name="Apprill A."/>
            <person name="Voolstra C.R."/>
        </authorList>
    </citation>
    <scope>NUCLEOTIDE SEQUENCE [LARGE SCALE GENOMIC DNA]</scope>
    <source>
        <strain evidence="1 2">DSM 25634</strain>
    </source>
</reference>
<name>A0A081NJA5_9GAMM</name>
<proteinExistence type="predicted"/>
<dbReference type="SUPFAM" id="SSF89447">
    <property type="entry name" value="AbrB/MazE/MraZ-like"/>
    <property type="match status" value="1"/>
</dbReference>
<gene>
    <name evidence="1" type="ORF">GZ78_13725</name>
</gene>
<keyword evidence="2" id="KW-1185">Reference proteome</keyword>
<dbReference type="InterPro" id="IPR047976">
    <property type="entry name" value="Anti_VapB2-like"/>
</dbReference>
<dbReference type="STRING" id="1137799.GZ78_13725"/>
<dbReference type="EMBL" id="JOKH01000002">
    <property type="protein sequence ID" value="KEQ18528.1"/>
    <property type="molecule type" value="Genomic_DNA"/>
</dbReference>
<dbReference type="OrthoDB" id="5298361at2"/>
<organism evidence="1 2">
    <name type="scientific">Endozoicomonas numazuensis</name>
    <dbReference type="NCBI Taxonomy" id="1137799"/>
    <lineage>
        <taxon>Bacteria</taxon>
        <taxon>Pseudomonadati</taxon>
        <taxon>Pseudomonadota</taxon>
        <taxon>Gammaproteobacteria</taxon>
        <taxon>Oceanospirillales</taxon>
        <taxon>Endozoicomonadaceae</taxon>
        <taxon>Endozoicomonas</taxon>
    </lineage>
</organism>
<dbReference type="NCBIfam" id="NF040493">
    <property type="entry name" value="TA_anti_VapB"/>
    <property type="match status" value="1"/>
</dbReference>
<accession>A0A081NJA5</accession>
<comment type="caution">
    <text evidence="1">The sequence shown here is derived from an EMBL/GenBank/DDBJ whole genome shotgun (WGS) entry which is preliminary data.</text>
</comment>
<sequence>MAQGTVFVNNRTQAVRLPAETRFPDDIKKVKVRVRGQDRILSPVGHTWDAFFLAEAEEGVTDDFMEERASQEQADRESF</sequence>
<evidence type="ECO:0000313" key="2">
    <source>
        <dbReference type="Proteomes" id="UP000028073"/>
    </source>
</evidence>
<dbReference type="Proteomes" id="UP000028073">
    <property type="component" value="Unassembled WGS sequence"/>
</dbReference>
<dbReference type="PANTHER" id="PTHR37550">
    <property type="entry name" value="ANTITOXIN VAPB1"/>
    <property type="match status" value="1"/>
</dbReference>
<dbReference type="InterPro" id="IPR051734">
    <property type="entry name" value="VapB_TA_antitoxins"/>
</dbReference>
<dbReference type="AlphaFoldDB" id="A0A081NJA5"/>
<protein>
    <submittedName>
        <fullName evidence="1">Antitoxin</fullName>
    </submittedName>
</protein>
<evidence type="ECO:0000313" key="1">
    <source>
        <dbReference type="EMBL" id="KEQ18528.1"/>
    </source>
</evidence>
<dbReference type="InterPro" id="IPR037914">
    <property type="entry name" value="SpoVT-AbrB_sf"/>
</dbReference>